<gene>
    <name evidence="1" type="ORF">HINF_LOCUS32292</name>
    <name evidence="2" type="ORF">HINF_LOCUS49484</name>
</gene>
<proteinExistence type="predicted"/>
<comment type="caution">
    <text evidence="1">The sequence shown here is derived from an EMBL/GenBank/DDBJ whole genome shotgun (WGS) entry which is preliminary data.</text>
</comment>
<keyword evidence="3" id="KW-1185">Reference proteome</keyword>
<reference evidence="2 3" key="2">
    <citation type="submission" date="2024-07" db="EMBL/GenBank/DDBJ databases">
        <authorList>
            <person name="Akdeniz Z."/>
        </authorList>
    </citation>
    <scope>NUCLEOTIDE SEQUENCE [LARGE SCALE GENOMIC DNA]</scope>
</reference>
<organism evidence="1">
    <name type="scientific">Hexamita inflata</name>
    <dbReference type="NCBI Taxonomy" id="28002"/>
    <lineage>
        <taxon>Eukaryota</taxon>
        <taxon>Metamonada</taxon>
        <taxon>Diplomonadida</taxon>
        <taxon>Hexamitidae</taxon>
        <taxon>Hexamitinae</taxon>
        <taxon>Hexamita</taxon>
    </lineage>
</organism>
<dbReference type="Proteomes" id="UP001642409">
    <property type="component" value="Unassembled WGS sequence"/>
</dbReference>
<protein>
    <submittedName>
        <fullName evidence="1">YadA-like family protein</fullName>
    </submittedName>
    <submittedName>
        <fullName evidence="2">YadA-like_family protein</fullName>
    </submittedName>
</protein>
<dbReference type="AlphaFoldDB" id="A0AA86PUZ6"/>
<accession>A0AA86PUZ6</accession>
<dbReference type="EMBL" id="CAXDID020000233">
    <property type="protein sequence ID" value="CAL6060978.1"/>
    <property type="molecule type" value="Genomic_DNA"/>
</dbReference>
<evidence type="ECO:0000313" key="2">
    <source>
        <dbReference type="EMBL" id="CAL6060978.1"/>
    </source>
</evidence>
<dbReference type="EMBL" id="CATOUU010000730">
    <property type="protein sequence ID" value="CAI9944647.1"/>
    <property type="molecule type" value="Genomic_DNA"/>
</dbReference>
<evidence type="ECO:0000313" key="1">
    <source>
        <dbReference type="EMBL" id="CAI9944647.1"/>
    </source>
</evidence>
<sequence>MNTGTVMVQKPLFNTIKADSIINGLNLIQFDDDQIQFNNYTDKDKKNFINTKTEQTNFLIDVSQLEGKEIKDFTINNLTSTKINLNSRDVGVQLGELFHGMQLNTSRLNNIDTTIQLVRSQIDVHTFDIDALKSRVQTHQTKIDELKVLQENQILINQNFEQRFGSLEQYMIDQNIINQNLITEMNNVNNKIIEYDQNFKYQTEINNKIVDKLTNHQDRLDVIGPQVRKISDNYLTSSDISNMATNSDVIGLSIGIAVVGLDAISATGIAASALSTAGAAAATGAANSSAIGVLQTQVTELRTEGGMLKGDMEATKVDVQTVKADAVTTKSAFTKFVASTQVEIGTLQGQVTDIYANKANKEDVYNKGEIDAHFETQDVTNQTVNLSLGNLGILKANVQDVYDKSSNDQQLSLKANTVDVYTKANVDGKLGLKANATDVYTKANVDTSLGLKSDKTYVDTGFNLYGSQLTTLKNRADNVDILNNTQNTNITNLQNSNVTLNNGMNTAFSRLQVIDNLNTQQSSSIVSLQTDNTTNKTDIGNLKTSDTKQNTDISALQTSDTKQNTDISTLQTRCTDIETVDTTQSTILEIHTGNFGQINDNFTDIWGRLVKIEETDLTDLTKRIDYLDTNVGDIMPMVDFNNKWRMNEAVPKITALETDNTSNKTNITDLISRMNLQDQNNLTFGSNIYTLQTDNSKNKTNISTLQTQMTDVINVNTIQASQIYNNTLQSGTGWYKIGSLLVCSGYVTTPSASSSATVYYPVAFKTLSCELVSIVAQLGNGGSGVDSCCIKAGLSSAVIRHDFTSSSKTGNYHSWRVEGTWQ</sequence>
<reference evidence="1" key="1">
    <citation type="submission" date="2023-06" db="EMBL/GenBank/DDBJ databases">
        <authorList>
            <person name="Kurt Z."/>
        </authorList>
    </citation>
    <scope>NUCLEOTIDE SEQUENCE</scope>
</reference>
<name>A0AA86PUZ6_9EUKA</name>
<evidence type="ECO:0000313" key="3">
    <source>
        <dbReference type="Proteomes" id="UP001642409"/>
    </source>
</evidence>